<reference evidence="1" key="1">
    <citation type="journal article" date="2020" name="Stud. Mycol.">
        <title>101 Dothideomycetes genomes: a test case for predicting lifestyles and emergence of pathogens.</title>
        <authorList>
            <person name="Haridas S."/>
            <person name="Albert R."/>
            <person name="Binder M."/>
            <person name="Bloem J."/>
            <person name="Labutti K."/>
            <person name="Salamov A."/>
            <person name="Andreopoulos B."/>
            <person name="Baker S."/>
            <person name="Barry K."/>
            <person name="Bills G."/>
            <person name="Bluhm B."/>
            <person name="Cannon C."/>
            <person name="Castanera R."/>
            <person name="Culley D."/>
            <person name="Daum C."/>
            <person name="Ezra D."/>
            <person name="Gonzalez J."/>
            <person name="Henrissat B."/>
            <person name="Kuo A."/>
            <person name="Liang C."/>
            <person name="Lipzen A."/>
            <person name="Lutzoni F."/>
            <person name="Magnuson J."/>
            <person name="Mondo S."/>
            <person name="Nolan M."/>
            <person name="Ohm R."/>
            <person name="Pangilinan J."/>
            <person name="Park H.-J."/>
            <person name="Ramirez L."/>
            <person name="Alfaro M."/>
            <person name="Sun H."/>
            <person name="Tritt A."/>
            <person name="Yoshinaga Y."/>
            <person name="Zwiers L.-H."/>
            <person name="Turgeon B."/>
            <person name="Goodwin S."/>
            <person name="Spatafora J."/>
            <person name="Crous P."/>
            <person name="Grigoriev I."/>
        </authorList>
    </citation>
    <scope>NUCLEOTIDE SEQUENCE</scope>
    <source>
        <strain evidence="1">CBS 113979</strain>
    </source>
</reference>
<sequence length="149" mass="17313">MYNTSNTTTRFPSILFCACRSFPFARRSVNTASMRNPTESRERKTPSARFFKRACCWISFSAKEGTIKCLPEILPHFCNFPALTVTAKGPDDFTVGKEAHVLGEVIGDIEQQQKRSEKDKPYEETFRHWNESIRKVEPKQKTSLFRRKR</sequence>
<name>A0A6G1H9I5_9PEZI</name>
<evidence type="ECO:0000313" key="1">
    <source>
        <dbReference type="EMBL" id="KAF1989727.1"/>
    </source>
</evidence>
<organism evidence="1 2">
    <name type="scientific">Aulographum hederae CBS 113979</name>
    <dbReference type="NCBI Taxonomy" id="1176131"/>
    <lineage>
        <taxon>Eukaryota</taxon>
        <taxon>Fungi</taxon>
        <taxon>Dikarya</taxon>
        <taxon>Ascomycota</taxon>
        <taxon>Pezizomycotina</taxon>
        <taxon>Dothideomycetes</taxon>
        <taxon>Pleosporomycetidae</taxon>
        <taxon>Aulographales</taxon>
        <taxon>Aulographaceae</taxon>
    </lineage>
</organism>
<gene>
    <name evidence="1" type="ORF">K402DRAFT_262287</name>
</gene>
<dbReference type="Proteomes" id="UP000800041">
    <property type="component" value="Unassembled WGS sequence"/>
</dbReference>
<protein>
    <submittedName>
        <fullName evidence="1">Uncharacterized protein</fullName>
    </submittedName>
</protein>
<accession>A0A6G1H9I5</accession>
<evidence type="ECO:0000313" key="2">
    <source>
        <dbReference type="Proteomes" id="UP000800041"/>
    </source>
</evidence>
<dbReference type="EMBL" id="ML977144">
    <property type="protein sequence ID" value="KAF1989727.1"/>
    <property type="molecule type" value="Genomic_DNA"/>
</dbReference>
<keyword evidence="2" id="KW-1185">Reference proteome</keyword>
<proteinExistence type="predicted"/>
<dbReference type="AlphaFoldDB" id="A0A6G1H9I5"/>